<comment type="subcellular location">
    <subcellularLocation>
        <location evidence="10">Cytoplasm</location>
    </subcellularLocation>
</comment>
<dbReference type="Gene3D" id="3.40.50.300">
    <property type="entry name" value="P-loop containing nucleotide triphosphate hydrolases"/>
    <property type="match status" value="1"/>
</dbReference>
<dbReference type="PROSITE" id="PS50936">
    <property type="entry name" value="ENGC_GTPASE"/>
    <property type="match status" value="1"/>
</dbReference>
<evidence type="ECO:0000256" key="9">
    <source>
        <dbReference type="ARBA" id="ARBA00023134"/>
    </source>
</evidence>
<dbReference type="PANTHER" id="PTHR32120">
    <property type="entry name" value="SMALL RIBOSOMAL SUBUNIT BIOGENESIS GTPASE RSGA"/>
    <property type="match status" value="1"/>
</dbReference>
<dbReference type="GO" id="GO:0046872">
    <property type="term" value="F:metal ion binding"/>
    <property type="evidence" value="ECO:0007669"/>
    <property type="project" value="UniProtKB-KW"/>
</dbReference>
<comment type="cofactor">
    <cofactor evidence="10">
        <name>Zn(2+)</name>
        <dbReference type="ChEBI" id="CHEBI:29105"/>
    </cofactor>
    <text evidence="10">Binds 1 zinc ion per subunit.</text>
</comment>
<comment type="function">
    <text evidence="10">One of several proteins that assist in the late maturation steps of the functional core of the 30S ribosomal subunit. Helps release RbfA from mature subunits. May play a role in the assembly of ribosomal proteins into the subunit. Circularly permuted GTPase that catalyzes slow GTP hydrolysis, GTPase activity is stimulated by the 30S ribosomal subunit.</text>
</comment>
<gene>
    <name evidence="10 14" type="primary">rsgA</name>
    <name evidence="14" type="ORF">HGA15_07120</name>
</gene>
<dbReference type="Proteomes" id="UP000570678">
    <property type="component" value="Unassembled WGS sequence"/>
</dbReference>
<keyword evidence="7 10" id="KW-0862">Zinc</keyword>
<feature type="domain" description="CP-type G" evidence="13">
    <location>
        <begin position="95"/>
        <end position="249"/>
    </location>
</feature>
<keyword evidence="9 10" id="KW-0342">GTP-binding</keyword>
<evidence type="ECO:0000256" key="7">
    <source>
        <dbReference type="ARBA" id="ARBA00022833"/>
    </source>
</evidence>
<dbReference type="GO" id="GO:0005525">
    <property type="term" value="F:GTP binding"/>
    <property type="evidence" value="ECO:0007669"/>
    <property type="project" value="UniProtKB-UniRule"/>
</dbReference>
<dbReference type="EMBL" id="JAAXOT010000003">
    <property type="protein sequence ID" value="NKY55933.1"/>
    <property type="molecule type" value="Genomic_DNA"/>
</dbReference>
<organism evidence="14 15">
    <name type="scientific">Nocardia flavorosea</name>
    <dbReference type="NCBI Taxonomy" id="53429"/>
    <lineage>
        <taxon>Bacteria</taxon>
        <taxon>Bacillati</taxon>
        <taxon>Actinomycetota</taxon>
        <taxon>Actinomycetes</taxon>
        <taxon>Mycobacteriales</taxon>
        <taxon>Nocardiaceae</taxon>
        <taxon>Nocardia</taxon>
    </lineage>
</organism>
<dbReference type="Gene3D" id="1.10.40.50">
    <property type="entry name" value="Probable gtpase engc, domain 3"/>
    <property type="match status" value="1"/>
</dbReference>
<feature type="domain" description="EngC GTPase" evidence="12">
    <location>
        <begin position="104"/>
        <end position="247"/>
    </location>
</feature>
<accession>A0A846Y9W4</accession>
<feature type="binding site" evidence="10">
    <location>
        <position position="277"/>
    </location>
    <ligand>
        <name>Zn(2+)</name>
        <dbReference type="ChEBI" id="CHEBI:29105"/>
    </ligand>
</feature>
<dbReference type="InterPro" id="IPR004881">
    <property type="entry name" value="Ribosome_biogen_GTPase_RsgA"/>
</dbReference>
<feature type="binding site" evidence="10">
    <location>
        <begin position="191"/>
        <end position="199"/>
    </location>
    <ligand>
        <name>GTP</name>
        <dbReference type="ChEBI" id="CHEBI:37565"/>
    </ligand>
</feature>
<reference evidence="14 15" key="1">
    <citation type="submission" date="2020-04" db="EMBL/GenBank/DDBJ databases">
        <title>MicrobeNet Type strains.</title>
        <authorList>
            <person name="Nicholson A.C."/>
        </authorList>
    </citation>
    <scope>NUCLEOTIDE SEQUENCE [LARGE SCALE GENOMIC DNA]</scope>
    <source>
        <strain evidence="14 15">JCM 3332</strain>
    </source>
</reference>
<keyword evidence="6 10" id="KW-0378">Hydrolase</keyword>
<evidence type="ECO:0000256" key="6">
    <source>
        <dbReference type="ARBA" id="ARBA00022801"/>
    </source>
</evidence>
<evidence type="ECO:0000313" key="14">
    <source>
        <dbReference type="EMBL" id="NKY55933.1"/>
    </source>
</evidence>
<dbReference type="NCBIfam" id="TIGR00157">
    <property type="entry name" value="ribosome small subunit-dependent GTPase A"/>
    <property type="match status" value="1"/>
</dbReference>
<dbReference type="InterPro" id="IPR027417">
    <property type="entry name" value="P-loop_NTPase"/>
</dbReference>
<feature type="binding site" evidence="10">
    <location>
        <begin position="143"/>
        <end position="146"/>
    </location>
    <ligand>
        <name>GTP</name>
        <dbReference type="ChEBI" id="CHEBI:37565"/>
    </ligand>
</feature>
<feature type="binding site" evidence="10">
    <location>
        <position position="285"/>
    </location>
    <ligand>
        <name>Zn(2+)</name>
        <dbReference type="ChEBI" id="CHEBI:29105"/>
    </ligand>
</feature>
<evidence type="ECO:0000256" key="11">
    <source>
        <dbReference type="SAM" id="MobiDB-lite"/>
    </source>
</evidence>
<dbReference type="PANTHER" id="PTHR32120:SF10">
    <property type="entry name" value="SMALL RIBOSOMAL SUBUNIT BIOGENESIS GTPASE RSGA"/>
    <property type="match status" value="1"/>
</dbReference>
<dbReference type="GO" id="GO:0019843">
    <property type="term" value="F:rRNA binding"/>
    <property type="evidence" value="ECO:0007669"/>
    <property type="project" value="UniProtKB-KW"/>
</dbReference>
<feature type="binding site" evidence="10">
    <location>
        <position position="272"/>
    </location>
    <ligand>
        <name>Zn(2+)</name>
        <dbReference type="ChEBI" id="CHEBI:29105"/>
    </ligand>
</feature>
<evidence type="ECO:0000256" key="3">
    <source>
        <dbReference type="ARBA" id="ARBA00022723"/>
    </source>
</evidence>
<keyword evidence="15" id="KW-1185">Reference proteome</keyword>
<evidence type="ECO:0000256" key="5">
    <source>
        <dbReference type="ARBA" id="ARBA00022741"/>
    </source>
</evidence>
<evidence type="ECO:0000256" key="1">
    <source>
        <dbReference type="ARBA" id="ARBA00022490"/>
    </source>
</evidence>
<comment type="caution">
    <text evidence="14">The sequence shown here is derived from an EMBL/GenBank/DDBJ whole genome shotgun (WGS) entry which is preliminary data.</text>
</comment>
<keyword evidence="3 10" id="KW-0479">Metal-binding</keyword>
<keyword evidence="2 10" id="KW-0690">Ribosome biogenesis</keyword>
<protein>
    <recommendedName>
        <fullName evidence="10">Small ribosomal subunit biogenesis GTPase RsgA</fullName>
        <ecNumber evidence="10">3.6.1.-</ecNumber>
    </recommendedName>
</protein>
<feature type="binding site" evidence="10">
    <location>
        <position position="279"/>
    </location>
    <ligand>
        <name>Zn(2+)</name>
        <dbReference type="ChEBI" id="CHEBI:29105"/>
    </ligand>
</feature>
<dbReference type="CDD" id="cd01854">
    <property type="entry name" value="YjeQ_EngC"/>
    <property type="match status" value="1"/>
</dbReference>
<evidence type="ECO:0000256" key="8">
    <source>
        <dbReference type="ARBA" id="ARBA00022884"/>
    </source>
</evidence>
<keyword evidence="1 10" id="KW-0963">Cytoplasm</keyword>
<proteinExistence type="inferred from homology"/>
<keyword evidence="4 10" id="KW-0699">rRNA-binding</keyword>
<dbReference type="PROSITE" id="PS51721">
    <property type="entry name" value="G_CP"/>
    <property type="match status" value="1"/>
</dbReference>
<comment type="subunit">
    <text evidence="10">Monomer. Associates with 30S ribosomal subunit, binds 16S rRNA.</text>
</comment>
<sequence>MVDYDLLIPYGWTESVAKEYLPYLDPGFTPARIVRMDRGECDVVTPDGPARATCPRADSEVSGLCTGDWVVLDARSHVRTLLPRRSALARSSASGRSERQVLAANVDTVLICTAADGDVDLARIERMLALVWEGGAQPVVVLTKADAAEDVPLDEVRAVAPGAAVLAVSADTGAGLDVLTAVLDGTVALLGPSGAGKSTLANALLGAEVFATNQVRGTDKKGRHTTVHRELRPLPGGGTLIDTPGLRGVGVWDAAEGIGRTFSDIEELAGACRFDDCAHDREPGCAVREAVDSGILTPRRLHSYRKLARENAWLQARTDKRLQAERDEAWRSITKQQRRMYRERGKPLTPDNRTRLLRAAATETLPVAAGPSPAGACKTGFENYEDADLRR</sequence>
<dbReference type="GO" id="GO:0003924">
    <property type="term" value="F:GTPase activity"/>
    <property type="evidence" value="ECO:0007669"/>
    <property type="project" value="UniProtKB-UniRule"/>
</dbReference>
<dbReference type="GO" id="GO:0005737">
    <property type="term" value="C:cytoplasm"/>
    <property type="evidence" value="ECO:0007669"/>
    <property type="project" value="UniProtKB-SubCell"/>
</dbReference>
<evidence type="ECO:0000256" key="2">
    <source>
        <dbReference type="ARBA" id="ARBA00022517"/>
    </source>
</evidence>
<dbReference type="InterPro" id="IPR010914">
    <property type="entry name" value="RsgA_GTPase_dom"/>
</dbReference>
<dbReference type="GO" id="GO:0042274">
    <property type="term" value="P:ribosomal small subunit biogenesis"/>
    <property type="evidence" value="ECO:0007669"/>
    <property type="project" value="UniProtKB-UniRule"/>
</dbReference>
<dbReference type="RefSeq" id="WP_084492431.1">
    <property type="nucleotide sequence ID" value="NZ_JAAXOT010000003.1"/>
</dbReference>
<keyword evidence="8 10" id="KW-0694">RNA-binding</keyword>
<dbReference type="InterPro" id="IPR030378">
    <property type="entry name" value="G_CP_dom"/>
</dbReference>
<evidence type="ECO:0000259" key="13">
    <source>
        <dbReference type="PROSITE" id="PS51721"/>
    </source>
</evidence>
<dbReference type="SUPFAM" id="SSF52540">
    <property type="entry name" value="P-loop containing nucleoside triphosphate hydrolases"/>
    <property type="match status" value="1"/>
</dbReference>
<name>A0A846Y9W4_9NOCA</name>
<dbReference type="HAMAP" id="MF_01820">
    <property type="entry name" value="GTPase_RsgA"/>
    <property type="match status" value="1"/>
</dbReference>
<feature type="region of interest" description="Disordered" evidence="11">
    <location>
        <begin position="363"/>
        <end position="391"/>
    </location>
</feature>
<comment type="similarity">
    <text evidence="10">Belongs to the TRAFAC class YlqF/YawG GTPase family. RsgA subfamily.</text>
</comment>
<evidence type="ECO:0000256" key="10">
    <source>
        <dbReference type="HAMAP-Rule" id="MF_01820"/>
    </source>
</evidence>
<evidence type="ECO:0000256" key="4">
    <source>
        <dbReference type="ARBA" id="ARBA00022730"/>
    </source>
</evidence>
<keyword evidence="5 10" id="KW-0547">Nucleotide-binding</keyword>
<dbReference type="AlphaFoldDB" id="A0A846Y9W4"/>
<evidence type="ECO:0000259" key="12">
    <source>
        <dbReference type="PROSITE" id="PS50936"/>
    </source>
</evidence>
<dbReference type="EC" id="3.6.1.-" evidence="10"/>
<evidence type="ECO:0000313" key="15">
    <source>
        <dbReference type="Proteomes" id="UP000570678"/>
    </source>
</evidence>
<dbReference type="Pfam" id="PF03193">
    <property type="entry name" value="RsgA_GTPase"/>
    <property type="match status" value="1"/>
</dbReference>